<evidence type="ECO:0000256" key="1">
    <source>
        <dbReference type="SAM" id="MobiDB-lite"/>
    </source>
</evidence>
<protein>
    <submittedName>
        <fullName evidence="2">Uncharacterized protein</fullName>
    </submittedName>
</protein>
<comment type="caution">
    <text evidence="2">The sequence shown here is derived from an EMBL/GenBank/DDBJ whole genome shotgun (WGS) entry which is preliminary data.</text>
</comment>
<feature type="region of interest" description="Disordered" evidence="1">
    <location>
        <begin position="21"/>
        <end position="60"/>
    </location>
</feature>
<reference evidence="2 3" key="1">
    <citation type="journal article" date="2019" name="Environ. Microbiol.">
        <title>At the nexus of three kingdoms: the genome of the mycorrhizal fungus Gigaspora margarita provides insights into plant, endobacterial and fungal interactions.</title>
        <authorList>
            <person name="Venice F."/>
            <person name="Ghignone S."/>
            <person name="Salvioli di Fossalunga A."/>
            <person name="Amselem J."/>
            <person name="Novero M."/>
            <person name="Xianan X."/>
            <person name="Sedzielewska Toro K."/>
            <person name="Morin E."/>
            <person name="Lipzen A."/>
            <person name="Grigoriev I.V."/>
            <person name="Henrissat B."/>
            <person name="Martin F.M."/>
            <person name="Bonfante P."/>
        </authorList>
    </citation>
    <scope>NUCLEOTIDE SEQUENCE [LARGE SCALE GENOMIC DNA]</scope>
    <source>
        <strain evidence="2 3">BEG34</strain>
    </source>
</reference>
<dbReference type="EMBL" id="WTPW01000948">
    <property type="protein sequence ID" value="KAF0467857.1"/>
    <property type="molecule type" value="Genomic_DNA"/>
</dbReference>
<evidence type="ECO:0000313" key="3">
    <source>
        <dbReference type="Proteomes" id="UP000439903"/>
    </source>
</evidence>
<organism evidence="2 3">
    <name type="scientific">Gigaspora margarita</name>
    <dbReference type="NCBI Taxonomy" id="4874"/>
    <lineage>
        <taxon>Eukaryota</taxon>
        <taxon>Fungi</taxon>
        <taxon>Fungi incertae sedis</taxon>
        <taxon>Mucoromycota</taxon>
        <taxon>Glomeromycotina</taxon>
        <taxon>Glomeromycetes</taxon>
        <taxon>Diversisporales</taxon>
        <taxon>Gigasporaceae</taxon>
        <taxon>Gigaspora</taxon>
    </lineage>
</organism>
<keyword evidence="3" id="KW-1185">Reference proteome</keyword>
<evidence type="ECO:0000313" key="2">
    <source>
        <dbReference type="EMBL" id="KAF0467857.1"/>
    </source>
</evidence>
<name>A0A8H3XHP5_GIGMA</name>
<dbReference type="AlphaFoldDB" id="A0A8H3XHP5"/>
<proteinExistence type="predicted"/>
<feature type="compositionally biased region" description="Polar residues" evidence="1">
    <location>
        <begin position="29"/>
        <end position="60"/>
    </location>
</feature>
<sequence>MSTYDQYLSSYNSNTITLSNKDRLETNKSNESNASDLSENPNDLDIKSNSSSPEQSTLHNNGITVITNSLGETNLIKRHIAKLKLQKIAIK</sequence>
<gene>
    <name evidence="2" type="ORF">F8M41_025901</name>
</gene>
<accession>A0A8H3XHP5</accession>
<dbReference type="Proteomes" id="UP000439903">
    <property type="component" value="Unassembled WGS sequence"/>
</dbReference>